<comment type="caution">
    <text evidence="2">The sequence shown here is derived from an EMBL/GenBank/DDBJ whole genome shotgun (WGS) entry which is preliminary data.</text>
</comment>
<dbReference type="GO" id="GO:0006313">
    <property type="term" value="P:DNA transposition"/>
    <property type="evidence" value="ECO:0007669"/>
    <property type="project" value="InterPro"/>
</dbReference>
<organism evidence="2 3">
    <name type="scientific">Candidatus Kuenenbacteria bacterium CG1_02_38_13</name>
    <dbReference type="NCBI Taxonomy" id="1805235"/>
    <lineage>
        <taxon>Bacteria</taxon>
        <taxon>Candidatus Kueneniibacteriota</taxon>
    </lineage>
</organism>
<dbReference type="NCBIfam" id="NF047646">
    <property type="entry name" value="REP_Tyr_transpos"/>
    <property type="match status" value="1"/>
</dbReference>
<dbReference type="Pfam" id="PF01797">
    <property type="entry name" value="Y1_Tnp"/>
    <property type="match status" value="1"/>
</dbReference>
<dbReference type="GO" id="GO:0004803">
    <property type="term" value="F:transposase activity"/>
    <property type="evidence" value="ECO:0007669"/>
    <property type="project" value="InterPro"/>
</dbReference>
<evidence type="ECO:0000259" key="1">
    <source>
        <dbReference type="SMART" id="SM01321"/>
    </source>
</evidence>
<feature type="non-terminal residue" evidence="2">
    <location>
        <position position="171"/>
    </location>
</feature>
<dbReference type="PANTHER" id="PTHR34322:SF2">
    <property type="entry name" value="TRANSPOSASE IS200-LIKE DOMAIN-CONTAINING PROTEIN"/>
    <property type="match status" value="1"/>
</dbReference>
<dbReference type="InterPro" id="IPR002686">
    <property type="entry name" value="Transposase_17"/>
</dbReference>
<dbReference type="PANTHER" id="PTHR34322">
    <property type="entry name" value="TRANSPOSASE, Y1_TNP DOMAIN-CONTAINING"/>
    <property type="match status" value="1"/>
</dbReference>
<dbReference type="SUPFAM" id="SSF143422">
    <property type="entry name" value="Transposase IS200-like"/>
    <property type="match status" value="1"/>
</dbReference>
<feature type="domain" description="Transposase IS200-like" evidence="1">
    <location>
        <begin position="8"/>
        <end position="148"/>
    </location>
</feature>
<name>A0A1J4U1V0_9BACT</name>
<evidence type="ECO:0000313" key="3">
    <source>
        <dbReference type="Proteomes" id="UP000182465"/>
    </source>
</evidence>
<dbReference type="Proteomes" id="UP000182465">
    <property type="component" value="Unassembled WGS sequence"/>
</dbReference>
<sequence length="171" mass="20550">MDKLRSFPQGEIFHLCNKSISNYSIFRNENWIDRFLTAIHHYNDINIQVCLSKALRKPIVQQNLLVRKPNQILYVLAYCIMRDHYHLLVKVHKDYSLSMCISNIENSYTRYYNKLNRRKGPLWQSRFRASSIKDNETLLHVHRYIHLNPVTAGYVNKPEEWKWSSYITFIS</sequence>
<dbReference type="SMART" id="SM01321">
    <property type="entry name" value="Y1_Tnp"/>
    <property type="match status" value="1"/>
</dbReference>
<reference evidence="2 3" key="1">
    <citation type="journal article" date="2016" name="Environ. Microbiol.">
        <title>Genomic resolution of a cold subsurface aquifer community provides metabolic insights for novel microbes adapted to high CO concentrations.</title>
        <authorList>
            <person name="Probst A.J."/>
            <person name="Castelle C.J."/>
            <person name="Singh A."/>
            <person name="Brown C.T."/>
            <person name="Anantharaman K."/>
            <person name="Sharon I."/>
            <person name="Hug L.A."/>
            <person name="Burstein D."/>
            <person name="Emerson J.B."/>
            <person name="Thomas B.C."/>
            <person name="Banfield J.F."/>
        </authorList>
    </citation>
    <scope>NUCLEOTIDE SEQUENCE [LARGE SCALE GENOMIC DNA]</scope>
    <source>
        <strain evidence="2">CG1_02_38_13</strain>
    </source>
</reference>
<gene>
    <name evidence="2" type="ORF">AUJ29_00090</name>
</gene>
<protein>
    <recommendedName>
        <fullName evidence="1">Transposase IS200-like domain-containing protein</fullName>
    </recommendedName>
</protein>
<dbReference type="InterPro" id="IPR036515">
    <property type="entry name" value="Transposase_17_sf"/>
</dbReference>
<dbReference type="AlphaFoldDB" id="A0A1J4U1V0"/>
<evidence type="ECO:0000313" key="2">
    <source>
        <dbReference type="EMBL" id="OIO18378.1"/>
    </source>
</evidence>
<dbReference type="GO" id="GO:0003677">
    <property type="term" value="F:DNA binding"/>
    <property type="evidence" value="ECO:0007669"/>
    <property type="project" value="InterPro"/>
</dbReference>
<dbReference type="Gene3D" id="3.30.70.1290">
    <property type="entry name" value="Transposase IS200-like"/>
    <property type="match status" value="1"/>
</dbReference>
<accession>A0A1J4U1V0</accession>
<proteinExistence type="predicted"/>
<dbReference type="EMBL" id="MNVB01000003">
    <property type="protein sequence ID" value="OIO18378.1"/>
    <property type="molecule type" value="Genomic_DNA"/>
</dbReference>